<dbReference type="Gene3D" id="1.10.8.10">
    <property type="entry name" value="DNA helicase RuvA subunit, C-terminal domain"/>
    <property type="match status" value="1"/>
</dbReference>
<dbReference type="GO" id="GO:0090263">
    <property type="term" value="P:positive regulation of canonical Wnt signaling pathway"/>
    <property type="evidence" value="ECO:0007669"/>
    <property type="project" value="TreeGrafter"/>
</dbReference>
<keyword evidence="2" id="KW-0863">Zinc-finger</keyword>
<protein>
    <submittedName>
        <fullName evidence="12">E3 ubiquitin-protein ligase UBR5</fullName>
    </submittedName>
</protein>
<dbReference type="Gene3D" id="3.90.1750.10">
    <property type="entry name" value="Hect, E3 ligase catalytic domains"/>
    <property type="match status" value="2"/>
</dbReference>
<dbReference type="PANTHER" id="PTHR46276">
    <property type="entry name" value="E3 UBIQUITIN-PROTEIN LIGASE UBR5"/>
    <property type="match status" value="1"/>
</dbReference>
<feature type="active site" description="Glycyl thioester intermediate" evidence="5">
    <location>
        <position position="2557"/>
    </location>
</feature>
<proteinExistence type="predicted"/>
<dbReference type="GO" id="GO:0008270">
    <property type="term" value="F:zinc ion binding"/>
    <property type="evidence" value="ECO:0007669"/>
    <property type="project" value="UniProtKB-KW"/>
</dbReference>
<dbReference type="Gene3D" id="3.30.2160.10">
    <property type="entry name" value="Hect, E3 ligase catalytic domain"/>
    <property type="match status" value="1"/>
</dbReference>
<feature type="compositionally biased region" description="Low complexity" evidence="7">
    <location>
        <begin position="966"/>
        <end position="978"/>
    </location>
</feature>
<dbReference type="GO" id="GO:0003723">
    <property type="term" value="F:RNA binding"/>
    <property type="evidence" value="ECO:0007669"/>
    <property type="project" value="InterPro"/>
</dbReference>
<reference evidence="12" key="1">
    <citation type="submission" date="2019-12" db="UniProtKB">
        <authorList>
            <consortium name="WormBaseParasite"/>
        </authorList>
    </citation>
    <scope>IDENTIFICATION</scope>
</reference>
<dbReference type="Pfam" id="PF11547">
    <property type="entry name" value="E3_UbLigase_EDD"/>
    <property type="match status" value="1"/>
</dbReference>
<dbReference type="GO" id="GO:0005634">
    <property type="term" value="C:nucleus"/>
    <property type="evidence" value="ECO:0007669"/>
    <property type="project" value="TreeGrafter"/>
</dbReference>
<dbReference type="InterPro" id="IPR036053">
    <property type="entry name" value="PABP-dom"/>
</dbReference>
<dbReference type="PROSITE" id="PS51157">
    <property type="entry name" value="ZF_UBR"/>
    <property type="match status" value="1"/>
</dbReference>
<evidence type="ECO:0000259" key="9">
    <source>
        <dbReference type="PROSITE" id="PS51157"/>
    </source>
</evidence>
<feature type="domain" description="UBR-type" evidence="9">
    <location>
        <begin position="1087"/>
        <end position="1155"/>
    </location>
</feature>
<feature type="region of interest" description="Disordered" evidence="7">
    <location>
        <begin position="1445"/>
        <end position="1538"/>
    </location>
</feature>
<dbReference type="Pfam" id="PF00632">
    <property type="entry name" value="HECT"/>
    <property type="match status" value="1"/>
</dbReference>
<dbReference type="GO" id="GO:0005737">
    <property type="term" value="C:cytoplasm"/>
    <property type="evidence" value="ECO:0007669"/>
    <property type="project" value="TreeGrafter"/>
</dbReference>
<dbReference type="GO" id="GO:0043130">
    <property type="term" value="F:ubiquitin binding"/>
    <property type="evidence" value="ECO:0007669"/>
    <property type="project" value="InterPro"/>
</dbReference>
<dbReference type="Gene3D" id="1.10.1900.10">
    <property type="entry name" value="c-terminal domain of poly(a) binding protein"/>
    <property type="match status" value="1"/>
</dbReference>
<evidence type="ECO:0000256" key="3">
    <source>
        <dbReference type="ARBA" id="ARBA00022786"/>
    </source>
</evidence>
<feature type="compositionally biased region" description="Low complexity" evidence="7">
    <location>
        <begin position="579"/>
        <end position="591"/>
    </location>
</feature>
<feature type="compositionally biased region" description="Basic and acidic residues" evidence="7">
    <location>
        <begin position="1682"/>
        <end position="1697"/>
    </location>
</feature>
<evidence type="ECO:0000256" key="6">
    <source>
        <dbReference type="PROSITE-ProRule" id="PRU00508"/>
    </source>
</evidence>
<evidence type="ECO:0000256" key="7">
    <source>
        <dbReference type="SAM" id="MobiDB-lite"/>
    </source>
</evidence>
<dbReference type="InterPro" id="IPR003126">
    <property type="entry name" value="Znf_UBR"/>
</dbReference>
<dbReference type="InterPro" id="IPR009091">
    <property type="entry name" value="RCC1/BLIP-II"/>
</dbReference>
<feature type="domain" description="HECT" evidence="8">
    <location>
        <begin position="2305"/>
        <end position="2588"/>
    </location>
</feature>
<dbReference type="InterPro" id="IPR047503">
    <property type="entry name" value="UBR-box_UBR5"/>
</dbReference>
<dbReference type="SUPFAM" id="SSF63570">
    <property type="entry name" value="PABC (PABP) domain"/>
    <property type="match status" value="1"/>
</dbReference>
<evidence type="ECO:0000259" key="8">
    <source>
        <dbReference type="PROSITE" id="PS50237"/>
    </source>
</evidence>
<evidence type="ECO:0000256" key="2">
    <source>
        <dbReference type="ARBA" id="ARBA00022771"/>
    </source>
</evidence>
<evidence type="ECO:0000259" key="10">
    <source>
        <dbReference type="PROSITE" id="PS51309"/>
    </source>
</evidence>
<evidence type="ECO:0000256" key="5">
    <source>
        <dbReference type="PROSITE-ProRule" id="PRU00104"/>
    </source>
</evidence>
<keyword evidence="3 5" id="KW-0833">Ubl conjugation pathway</keyword>
<sequence length="2588" mass="288621">MINRTTPPPSLNWITSLFGMNGTTFTHFVAYKVPDMEQQLEKRLHWESERFAFGDHSTPDVLTEILDQEVVEFAIGPSHIAFLTATGAVGRVRYNVIEKSRQTSKSSEAPCGNVTGTPAARLTLRGGGPPCQSSGGDSGSGSQNKNGNTPSNSNVGDGTTTTTTNNNNNNNSSNNNNNNNSNTASSAAGHVCVTGARAPKIRRVMLTRGRVGRSMLVSSRPLIPASSVPEDLITEAQAVLQGKPREVILRELQRTNCDVNQAVNNLLSRDDDNECDDAEDNGEPYLPEELISLLDTSVVDHQNVIINADPLYAEDLWSLTLRRRVHDKTAVDAKTNECQKESNTSSCPVPVVSIDFDSVVEMWSSSSPTVRTFRAIGAMHSELVAVDQNGVLCQWRWDDPEPSADPVHPKSAKLGLGSEVVESIACSNARSTLLTQSHKVACFVDESLDMLCDCLDTPCFSLTEPAVRVYSCALYSCARVQSGSLYWWGVMPAKQRMKMIECSKLKSKKHINFETKEIAVGSMVRIRSAPIFLADAVGFTMVDGYPQVGLLLDSVWSSTDSARFQVLPAMKKNDLNAAQAEADASSAQSALPDNRKRRAVDRESYKERTWSMQNVVILEENRNTTVGKVKMIDGPYCAVVFADSSGKISETMDDTRNWRLMRSDDLSVVTKMPSSSATPEYLIREPKKFECPFNDHVFDIAIESNGIWFLRQRDKEVLLSKVNFSGKIEGECVVCRDTQVFMDGRADIPSQPRCWLVNCDEDAIVYVSDGIGCVSPVLKTTALKTTEPLLFGSTSAFGLGMTSITVGEERIKTAVVLFSHRMNDLTKAVLNCDLTTVSAFVEEAEKWSTMDALRESFLLSRIGGNRNLLHACVAVSIPPTNRAIENDVGRDDDPNTSSMDYSAADATRIMFDSRWEHMIASTRGVSDMLQFTTRPARWIDRLAPSCQCRCASSCQCRGDPFSPYQAPATSTDAAATARPPSPQLPRGVVTDVGGRQRAAYKILKYFCESEPFTDEVSKLLHARNSDGLTPMMYALETRSYKMAQLLWRTIQTRMRACSAPDEFLMQAIYPKLSRPDDSPLHVLACNDTCSFTWTADEHINQDIFECRTCGLVGSLCCCTECAFVCHKGHDCTLKRTSPTAYCDCWERCKCRSLIAGNQEARLDLFRALLNLPSLHSKLNGRNEHVILFLARTLTRQIAEQRQFGLLRCKSECRSTANQIVRMPEYDLDPPRFAQRALELLFARWDVIQSMIMIGTADVDKIYRFTEGQFYLFSQDGVTFLDRFMYYLLVKLPLELLDLFLKTLAAELVKRANSAEFKLILDRLARSAIRVFALLNVSPYYTSSRKKSTPINRCRRLFYVLLPHAIREMASTADGVMALVRCGVVKSTLPFSFPISFDPTTLIEKLFMIEPTCFPREGMTVSDKNFHTDSTYEGGQQEVPLLDAASEHDSDSDGGDGATPRRAADDSLLSAEPSRQQGGEEPHEGRSEQANFSDTESDASYRPGIYHPEQEDDAPFAEANETGLNDGGEEDEESDDASDLTYDEVNHEAEYDSLSVLASDIMRTRETTSADSTIRAANAVKTDDTAGRIDLDLRQCASSADMVVTLARLFSTLVRETTALLMLAIDPSTVVPHVVLYPLALNKSTVIGLENYVERRMNPTWQWLCPVMDFLESTMRLRKALDLAKRPTGDDSSTKRDSSTLSPPQRMEKRNKKIARTESSMSSYKHNEMEELRNCHNREAAIAYLISVLRLHSSEHGEDLPAVDLGSMKHVAIVADALLHSINMRLHILNQQNGGSYCNVLYDMNSMDCFECPQSYERQWALPIAGEHLPYDQQNPFFQRSDSMIYPGLWPVRSAFSHSSVESIPLASKPYLLLPTASKETMFGLQRSLCSWDEHIQALRSVGNLLPGSTCLSKHSDVHMQMDKLDCQCYSGPARNVASALLKDQECCTGQSRGTSVIVHSKKTGEGDEPMETSDVSERRAALNELLARLSRDHVQKLMTRWKFSLSAFARHFEEDLCSDTSSFLFQLSGFAVKAQRFRKLVDRYRNSLAKDLSLEVERDRDALLEQTFRQFNVFSDRRLHSLTCQQSMAVHRLKVSFKGEQGEGSGVVRSFYTSIANALLSPEPLSSALVLCTGLSPTAVQNSSRGRTREVTLRRRALAIAPRRIHMSVQARSFVPNNSNPTDGTDSTRQSLGQQLYPRVNALYPSFAPKLTGMLLELPPHQVVLMLSNAHMLRANCEMANNLLMNFLELDASRRELAAQEIPVESKPSSSRCSSCPNLVQNEESVDIDRRPLFFQPCNNGFYAPLSGSDCPFRMNAFRNVGRLIGLCLLHNEIMPLPLCRSVFKFILGRPVNWYDLAFYDLTMFDNFYKLARGEFAPEDLHLTFTLTLHSMEGGQTIPLIPNGENVPVTSSNVVEYVYNHVTFRLINASLKALESIRDGVYDVLPTSLLDGLTAEDLRLLLTGTTEVNTKMLEENTTFMDETSANHKKLMPPEKLAQFKRWFWSLVHSMTSEEKQELINFWTGSPALPASADGPHPVPNVVIRPPDDNYLPTANTCISRLYIPFYSSRAILKQKLMMAIKVDTFGFV</sequence>
<dbReference type="SMART" id="SM00119">
    <property type="entry name" value="HECTc"/>
    <property type="match status" value="1"/>
</dbReference>
<keyword evidence="4" id="KW-0862">Zinc</keyword>
<feature type="region of interest" description="Disordered" evidence="7">
    <location>
        <begin position="579"/>
        <end position="603"/>
    </location>
</feature>
<dbReference type="InterPro" id="IPR024725">
    <property type="entry name" value="UBR5_UBA"/>
</dbReference>
<feature type="compositionally biased region" description="Low complexity" evidence="7">
    <location>
        <begin position="151"/>
        <end position="186"/>
    </location>
</feature>
<dbReference type="InterPro" id="IPR000569">
    <property type="entry name" value="HECT_dom"/>
</dbReference>
<dbReference type="Proteomes" id="UP000046395">
    <property type="component" value="Unassembled WGS sequence"/>
</dbReference>
<keyword evidence="11" id="KW-1185">Reference proteome</keyword>
<organism evidence="11 12">
    <name type="scientific">Trichuris muris</name>
    <name type="common">Mouse whipworm</name>
    <dbReference type="NCBI Taxonomy" id="70415"/>
    <lineage>
        <taxon>Eukaryota</taxon>
        <taxon>Metazoa</taxon>
        <taxon>Ecdysozoa</taxon>
        <taxon>Nematoda</taxon>
        <taxon>Enoplea</taxon>
        <taxon>Dorylaimia</taxon>
        <taxon>Trichinellida</taxon>
        <taxon>Trichuridae</taxon>
        <taxon>Trichuris</taxon>
    </lineage>
</organism>
<feature type="compositionally biased region" description="Low complexity" evidence="7">
    <location>
        <begin position="130"/>
        <end position="143"/>
    </location>
</feature>
<evidence type="ECO:0000313" key="11">
    <source>
        <dbReference type="Proteomes" id="UP000046395"/>
    </source>
</evidence>
<keyword evidence="1" id="KW-0479">Metal-binding</keyword>
<dbReference type="SMART" id="SM00396">
    <property type="entry name" value="ZnF_UBR1"/>
    <property type="match status" value="1"/>
</dbReference>
<feature type="domain" description="PABC" evidence="10">
    <location>
        <begin position="2172"/>
        <end position="2249"/>
    </location>
</feature>
<dbReference type="PANTHER" id="PTHR46276:SF1">
    <property type="entry name" value="E3 UBIQUITIN-PROTEIN LIGASE UBR5"/>
    <property type="match status" value="1"/>
</dbReference>
<dbReference type="Pfam" id="PF00658">
    <property type="entry name" value="MLLE"/>
    <property type="match status" value="1"/>
</dbReference>
<feature type="region of interest" description="Disordered" evidence="7">
    <location>
        <begin position="965"/>
        <end position="988"/>
    </location>
</feature>
<dbReference type="STRING" id="70415.A0A5S6R3P3"/>
<dbReference type="PROSITE" id="PS50237">
    <property type="entry name" value="HECT"/>
    <property type="match status" value="1"/>
</dbReference>
<evidence type="ECO:0000256" key="1">
    <source>
        <dbReference type="ARBA" id="ARBA00022723"/>
    </source>
</evidence>
<dbReference type="SUPFAM" id="SSF50985">
    <property type="entry name" value="RCC1/BLIP-II"/>
    <property type="match status" value="1"/>
</dbReference>
<dbReference type="GO" id="GO:0034450">
    <property type="term" value="F:ubiquitin-ubiquitin ligase activity"/>
    <property type="evidence" value="ECO:0007669"/>
    <property type="project" value="TreeGrafter"/>
</dbReference>
<dbReference type="CDD" id="cd19675">
    <property type="entry name" value="UBR-box_UBR5"/>
    <property type="match status" value="1"/>
</dbReference>
<dbReference type="SUPFAM" id="SSF56204">
    <property type="entry name" value="Hect, E3 ligase catalytic domain"/>
    <property type="match status" value="1"/>
</dbReference>
<dbReference type="FunFam" id="1.10.8.10:FF:000009">
    <property type="entry name" value="Putative E3 ubiquitin-protein ligase UBR5"/>
    <property type="match status" value="1"/>
</dbReference>
<evidence type="ECO:0000313" key="12">
    <source>
        <dbReference type="WBParaSite" id="TMUE_3000014115.1"/>
    </source>
</evidence>
<dbReference type="PROSITE" id="PS51309">
    <property type="entry name" value="PABC"/>
    <property type="match status" value="1"/>
</dbReference>
<dbReference type="GO" id="GO:0000209">
    <property type="term" value="P:protein polyubiquitination"/>
    <property type="evidence" value="ECO:0007669"/>
    <property type="project" value="TreeGrafter"/>
</dbReference>
<feature type="compositionally biased region" description="Basic and acidic residues" evidence="7">
    <location>
        <begin position="1477"/>
        <end position="1486"/>
    </location>
</feature>
<feature type="region of interest" description="Disordered" evidence="7">
    <location>
        <begin position="1682"/>
        <end position="1724"/>
    </location>
</feature>
<evidence type="ECO:0000256" key="4">
    <source>
        <dbReference type="ARBA" id="ARBA00022833"/>
    </source>
</evidence>
<dbReference type="CDD" id="cd14423">
    <property type="entry name" value="CUE_UBR5"/>
    <property type="match status" value="1"/>
</dbReference>
<feature type="zinc finger region" description="UBR-type" evidence="6">
    <location>
        <begin position="1087"/>
        <end position="1155"/>
    </location>
</feature>
<feature type="compositionally biased region" description="Acidic residues" evidence="7">
    <location>
        <begin position="1526"/>
        <end position="1538"/>
    </location>
</feature>
<dbReference type="Gene3D" id="3.30.2410.10">
    <property type="entry name" value="Hect, E3 ligase catalytic domain"/>
    <property type="match status" value="1"/>
</dbReference>
<dbReference type="InterPro" id="IPR035983">
    <property type="entry name" value="Hect_E3_ubiquitin_ligase"/>
</dbReference>
<name>A0A5S6R3P3_TRIMR</name>
<feature type="region of interest" description="Disordered" evidence="7">
    <location>
        <begin position="100"/>
        <end position="186"/>
    </location>
</feature>
<dbReference type="SMART" id="SM00517">
    <property type="entry name" value="PolyA"/>
    <property type="match status" value="1"/>
</dbReference>
<dbReference type="WBParaSite" id="TMUE_3000014115.1">
    <property type="protein sequence ID" value="TMUE_3000014115.1"/>
    <property type="gene ID" value="WBGene00289138"/>
</dbReference>
<accession>A0A5S6R3P3</accession>
<dbReference type="InterPro" id="IPR002004">
    <property type="entry name" value="PABP_HYD_C"/>
</dbReference>